<dbReference type="Proteomes" id="UP000078240">
    <property type="component" value="Unassembled WGS sequence"/>
</dbReference>
<organism evidence="2 3">
    <name type="scientific">Purpureocillium lilacinum</name>
    <name type="common">Paecilomyces lilacinus</name>
    <dbReference type="NCBI Taxonomy" id="33203"/>
    <lineage>
        <taxon>Eukaryota</taxon>
        <taxon>Fungi</taxon>
        <taxon>Dikarya</taxon>
        <taxon>Ascomycota</taxon>
        <taxon>Pezizomycotina</taxon>
        <taxon>Sordariomycetes</taxon>
        <taxon>Hypocreomycetidae</taxon>
        <taxon>Hypocreales</taxon>
        <taxon>Ophiocordycipitaceae</taxon>
        <taxon>Purpureocillium</taxon>
    </lineage>
</organism>
<accession>A0A179GI80</accession>
<proteinExistence type="predicted"/>
<evidence type="ECO:0000313" key="3">
    <source>
        <dbReference type="Proteomes" id="UP000078240"/>
    </source>
</evidence>
<feature type="compositionally biased region" description="Polar residues" evidence="1">
    <location>
        <begin position="95"/>
        <end position="109"/>
    </location>
</feature>
<feature type="region of interest" description="Disordered" evidence="1">
    <location>
        <begin position="87"/>
        <end position="109"/>
    </location>
</feature>
<reference evidence="2 3" key="1">
    <citation type="submission" date="2016-01" db="EMBL/GenBank/DDBJ databases">
        <title>Biosynthesis of antibiotic leucinostatins and their inhibition on Phytophthora in bio-control Purpureocillium lilacinum.</title>
        <authorList>
            <person name="Wang G."/>
            <person name="Liu Z."/>
            <person name="Lin R."/>
            <person name="Li E."/>
            <person name="Mao Z."/>
            <person name="Ling J."/>
            <person name="Yin W."/>
            <person name="Xie B."/>
        </authorList>
    </citation>
    <scope>NUCLEOTIDE SEQUENCE [LARGE SCALE GENOMIC DNA]</scope>
    <source>
        <strain evidence="2">PLBJ-1</strain>
    </source>
</reference>
<comment type="caution">
    <text evidence="2">The sequence shown here is derived from an EMBL/GenBank/DDBJ whole genome shotgun (WGS) entry which is preliminary data.</text>
</comment>
<dbReference type="EMBL" id="LSBH01000006">
    <property type="protein sequence ID" value="OAQ77198.1"/>
    <property type="molecule type" value="Genomic_DNA"/>
</dbReference>
<protein>
    <submittedName>
        <fullName evidence="2">Uncharacterized protein</fullName>
    </submittedName>
</protein>
<dbReference type="AlphaFoldDB" id="A0A179GI80"/>
<evidence type="ECO:0000313" key="2">
    <source>
        <dbReference type="EMBL" id="OAQ77198.1"/>
    </source>
</evidence>
<name>A0A179GI80_PURLI</name>
<gene>
    <name evidence="2" type="ORF">VFPBJ_07670</name>
</gene>
<sequence>MKKRVEMRASDAARSACTAAAAWNAAEDCHFNAMAIRVYRLAVGLGTLACSQPSPCAPCSNQDEALSLDEGSSSCAHGRQIQQQATHLRRASGQLAASNHHTTPVRSSTYYRKPTTLALLTAAVAQLVTPGLSGSECGHSMRASGLAFLLGHNVFMIQCRWI</sequence>
<evidence type="ECO:0000256" key="1">
    <source>
        <dbReference type="SAM" id="MobiDB-lite"/>
    </source>
</evidence>